<accession>A0A7J6WW30</accession>
<dbReference type="EMBL" id="JABWDY010009208">
    <property type="protein sequence ID" value="KAF5201609.1"/>
    <property type="molecule type" value="Genomic_DNA"/>
</dbReference>
<proteinExistence type="predicted"/>
<organism evidence="1 2">
    <name type="scientific">Thalictrum thalictroides</name>
    <name type="common">Rue-anemone</name>
    <name type="synonym">Anemone thalictroides</name>
    <dbReference type="NCBI Taxonomy" id="46969"/>
    <lineage>
        <taxon>Eukaryota</taxon>
        <taxon>Viridiplantae</taxon>
        <taxon>Streptophyta</taxon>
        <taxon>Embryophyta</taxon>
        <taxon>Tracheophyta</taxon>
        <taxon>Spermatophyta</taxon>
        <taxon>Magnoliopsida</taxon>
        <taxon>Ranunculales</taxon>
        <taxon>Ranunculaceae</taxon>
        <taxon>Thalictroideae</taxon>
        <taxon>Thalictrum</taxon>
    </lineage>
</organism>
<protein>
    <submittedName>
        <fullName evidence="1">Uncharacterized protein</fullName>
    </submittedName>
</protein>
<reference evidence="1 2" key="1">
    <citation type="submission" date="2020-06" db="EMBL/GenBank/DDBJ databases">
        <title>Transcriptomic and genomic resources for Thalictrum thalictroides and T. hernandezii: Facilitating candidate gene discovery in an emerging model plant lineage.</title>
        <authorList>
            <person name="Arias T."/>
            <person name="Riano-Pachon D.M."/>
            <person name="Di Stilio V.S."/>
        </authorList>
    </citation>
    <scope>NUCLEOTIDE SEQUENCE [LARGE SCALE GENOMIC DNA]</scope>
    <source>
        <strain evidence="2">cv. WT478/WT964</strain>
        <tissue evidence="1">Leaves</tissue>
    </source>
</reference>
<comment type="caution">
    <text evidence="1">The sequence shown here is derived from an EMBL/GenBank/DDBJ whole genome shotgun (WGS) entry which is preliminary data.</text>
</comment>
<keyword evidence="2" id="KW-1185">Reference proteome</keyword>
<name>A0A7J6WW30_THATH</name>
<feature type="non-terminal residue" evidence="1">
    <location>
        <position position="1"/>
    </location>
</feature>
<dbReference type="AlphaFoldDB" id="A0A7J6WW30"/>
<evidence type="ECO:0000313" key="1">
    <source>
        <dbReference type="EMBL" id="KAF5201609.1"/>
    </source>
</evidence>
<dbReference type="Proteomes" id="UP000554482">
    <property type="component" value="Unassembled WGS sequence"/>
</dbReference>
<evidence type="ECO:0000313" key="2">
    <source>
        <dbReference type="Proteomes" id="UP000554482"/>
    </source>
</evidence>
<gene>
    <name evidence="1" type="ORF">FRX31_008804</name>
</gene>
<sequence length="59" mass="6449">DVNERLAIVWRGMAELMDSVNTSAVARTSDPQLVVRAAGARAVLESSFSFVESESVYLF</sequence>